<reference evidence="1" key="1">
    <citation type="submission" date="2019-08" db="EMBL/GenBank/DDBJ databases">
        <authorList>
            <person name="Kucharzyk K."/>
            <person name="Murdoch R.W."/>
            <person name="Higgins S."/>
            <person name="Loffler F."/>
        </authorList>
    </citation>
    <scope>NUCLEOTIDE SEQUENCE</scope>
</reference>
<comment type="caution">
    <text evidence="1">The sequence shown here is derived from an EMBL/GenBank/DDBJ whole genome shotgun (WGS) entry which is preliminary data.</text>
</comment>
<accession>A0A644XPL3</accession>
<sequence>MPSPYVVNIIDGEGSSRILNGSYAVTADVGGYDNASINPDSQVISAGTDTYDFLVAATGSLTLHVTEEGTSGGTAVVGATFVRCDSGGTAYGDPIVSVAGGNAEFPFVPFAASGAPTIYYRQTLSVGDHEFDGSLKNLTMSTSTETVEVANPLAALRTINLTDANYEGLPIETGDLTFTAN</sequence>
<protein>
    <submittedName>
        <fullName evidence="1">Uncharacterized protein</fullName>
    </submittedName>
</protein>
<proteinExistence type="predicted"/>
<evidence type="ECO:0000313" key="1">
    <source>
        <dbReference type="EMBL" id="MPM16034.1"/>
    </source>
</evidence>
<name>A0A644XPL3_9ZZZZ</name>
<dbReference type="AlphaFoldDB" id="A0A644XPL3"/>
<dbReference type="EMBL" id="VSSQ01002540">
    <property type="protein sequence ID" value="MPM16034.1"/>
    <property type="molecule type" value="Genomic_DNA"/>
</dbReference>
<organism evidence="1">
    <name type="scientific">bioreactor metagenome</name>
    <dbReference type="NCBI Taxonomy" id="1076179"/>
    <lineage>
        <taxon>unclassified sequences</taxon>
        <taxon>metagenomes</taxon>
        <taxon>ecological metagenomes</taxon>
    </lineage>
</organism>
<gene>
    <name evidence="1" type="ORF">SDC9_62408</name>
</gene>